<keyword evidence="3" id="KW-1185">Reference proteome</keyword>
<dbReference type="EMBL" id="SCEB01214852">
    <property type="protein sequence ID" value="RXM32763.1"/>
    <property type="molecule type" value="Genomic_DNA"/>
</dbReference>
<feature type="region of interest" description="Disordered" evidence="1">
    <location>
        <begin position="1"/>
        <end position="137"/>
    </location>
</feature>
<feature type="compositionally biased region" description="Polar residues" evidence="1">
    <location>
        <begin position="104"/>
        <end position="117"/>
    </location>
</feature>
<dbReference type="Proteomes" id="UP000289886">
    <property type="component" value="Unassembled WGS sequence"/>
</dbReference>
<accession>A0A444UC54</accession>
<organism evidence="2 3">
    <name type="scientific">Acipenser ruthenus</name>
    <name type="common">Sterlet sturgeon</name>
    <dbReference type="NCBI Taxonomy" id="7906"/>
    <lineage>
        <taxon>Eukaryota</taxon>
        <taxon>Metazoa</taxon>
        <taxon>Chordata</taxon>
        <taxon>Craniata</taxon>
        <taxon>Vertebrata</taxon>
        <taxon>Euteleostomi</taxon>
        <taxon>Actinopterygii</taxon>
        <taxon>Chondrostei</taxon>
        <taxon>Acipenseriformes</taxon>
        <taxon>Acipenseridae</taxon>
        <taxon>Acipenser</taxon>
    </lineage>
</organism>
<dbReference type="AlphaFoldDB" id="A0A444UC54"/>
<feature type="compositionally biased region" description="Basic and acidic residues" evidence="1">
    <location>
        <begin position="19"/>
        <end position="48"/>
    </location>
</feature>
<gene>
    <name evidence="2" type="ORF">EOD39_15726</name>
</gene>
<evidence type="ECO:0000256" key="1">
    <source>
        <dbReference type="SAM" id="MobiDB-lite"/>
    </source>
</evidence>
<reference evidence="2 3" key="1">
    <citation type="submission" date="2019-01" db="EMBL/GenBank/DDBJ databases">
        <title>Draft Genome and Complete Hox-Cluster Characterization of the Sterlet Sturgeon (Acipenser ruthenus).</title>
        <authorList>
            <person name="Wei Q."/>
        </authorList>
    </citation>
    <scope>NUCLEOTIDE SEQUENCE [LARGE SCALE GENOMIC DNA]</scope>
    <source>
        <strain evidence="2">WHYD16114868_AA</strain>
        <tissue evidence="2">Blood</tissue>
    </source>
</reference>
<evidence type="ECO:0000313" key="2">
    <source>
        <dbReference type="EMBL" id="RXM32763.1"/>
    </source>
</evidence>
<evidence type="ECO:0000313" key="3">
    <source>
        <dbReference type="Proteomes" id="UP000289886"/>
    </source>
</evidence>
<sequence length="137" mass="15951">MEVTGEAAQRSISKGNGGYRRDGTEKHFQRKWRLQERRHREAFPKEMEVTGETAQRSISKGNGGYRHREAKGRLQEQLPVTPPFSPATPAMPDRVPIEQEQQRSQETPSSSVGFNDNQKYDKQAIYKYKKTMEKRRR</sequence>
<proteinExistence type="predicted"/>
<name>A0A444UC54_ACIRT</name>
<protein>
    <submittedName>
        <fullName evidence="2">Uncharacterized protein</fullName>
    </submittedName>
</protein>
<comment type="caution">
    <text evidence="2">The sequence shown here is derived from an EMBL/GenBank/DDBJ whole genome shotgun (WGS) entry which is preliminary data.</text>
</comment>
<feature type="compositionally biased region" description="Basic residues" evidence="1">
    <location>
        <begin position="127"/>
        <end position="137"/>
    </location>
</feature>